<feature type="transmembrane region" description="Helical" evidence="6">
    <location>
        <begin position="90"/>
        <end position="112"/>
    </location>
</feature>
<feature type="transmembrane region" description="Helical" evidence="6">
    <location>
        <begin position="336"/>
        <end position="355"/>
    </location>
</feature>
<dbReference type="OMA" id="IGAVCTM"/>
<protein>
    <recommendedName>
        <fullName evidence="7">Amino acid transporter transmembrane domain-containing protein</fullName>
    </recommendedName>
</protein>
<feature type="transmembrane region" description="Helical" evidence="6">
    <location>
        <begin position="151"/>
        <end position="174"/>
    </location>
</feature>
<reference evidence="10" key="1">
    <citation type="submission" date="2012-12" db="EMBL/GenBank/DDBJ databases">
        <authorList>
            <person name="Hellsten U."/>
            <person name="Grimwood J."/>
            <person name="Chapman J.A."/>
            <person name="Shapiro H."/>
            <person name="Aerts A."/>
            <person name="Otillar R.P."/>
            <person name="Terry A.Y."/>
            <person name="Boore J.L."/>
            <person name="Simakov O."/>
            <person name="Marletaz F."/>
            <person name="Cho S.-J."/>
            <person name="Edsinger-Gonzales E."/>
            <person name="Havlak P."/>
            <person name="Kuo D.-H."/>
            <person name="Larsson T."/>
            <person name="Lv J."/>
            <person name="Arendt D."/>
            <person name="Savage R."/>
            <person name="Osoegawa K."/>
            <person name="de Jong P."/>
            <person name="Lindberg D.R."/>
            <person name="Seaver E.C."/>
            <person name="Weisblat D.A."/>
            <person name="Putnam N.H."/>
            <person name="Grigoriev I.V."/>
            <person name="Rokhsar D.S."/>
        </authorList>
    </citation>
    <scope>NUCLEOTIDE SEQUENCE</scope>
    <source>
        <strain evidence="10">I ESC-2004</strain>
    </source>
</reference>
<evidence type="ECO:0000256" key="5">
    <source>
        <dbReference type="ARBA" id="ARBA00023136"/>
    </source>
</evidence>
<dbReference type="AlphaFoldDB" id="R7TQY7"/>
<evidence type="ECO:0000313" key="9">
    <source>
        <dbReference type="EnsemblMetazoa" id="CapteP113427"/>
    </source>
</evidence>
<evidence type="ECO:0000313" key="10">
    <source>
        <dbReference type="Proteomes" id="UP000014760"/>
    </source>
</evidence>
<dbReference type="EMBL" id="AMQN01011572">
    <property type="status" value="NOT_ANNOTATED_CDS"/>
    <property type="molecule type" value="Genomic_DNA"/>
</dbReference>
<evidence type="ECO:0000313" key="8">
    <source>
        <dbReference type="EMBL" id="ELT95992.1"/>
    </source>
</evidence>
<keyword evidence="10" id="KW-1185">Reference proteome</keyword>
<gene>
    <name evidence="8" type="ORF">CAPTEDRAFT_113427</name>
</gene>
<feature type="transmembrane region" description="Helical" evidence="6">
    <location>
        <begin position="32"/>
        <end position="52"/>
    </location>
</feature>
<dbReference type="EMBL" id="KB308952">
    <property type="protein sequence ID" value="ELT95992.1"/>
    <property type="molecule type" value="Genomic_DNA"/>
</dbReference>
<keyword evidence="5 6" id="KW-0472">Membrane</keyword>
<comment type="subcellular location">
    <subcellularLocation>
        <location evidence="1">Membrane</location>
    </subcellularLocation>
</comment>
<proteinExistence type="predicted"/>
<dbReference type="OrthoDB" id="655540at2759"/>
<organism evidence="8">
    <name type="scientific">Capitella teleta</name>
    <name type="common">Polychaete worm</name>
    <dbReference type="NCBI Taxonomy" id="283909"/>
    <lineage>
        <taxon>Eukaryota</taxon>
        <taxon>Metazoa</taxon>
        <taxon>Spiralia</taxon>
        <taxon>Lophotrochozoa</taxon>
        <taxon>Annelida</taxon>
        <taxon>Polychaeta</taxon>
        <taxon>Sedentaria</taxon>
        <taxon>Scolecida</taxon>
        <taxon>Capitellidae</taxon>
        <taxon>Capitella</taxon>
    </lineage>
</organism>
<dbReference type="Pfam" id="PF01490">
    <property type="entry name" value="Aa_trans"/>
    <property type="match status" value="1"/>
</dbReference>
<dbReference type="FunFam" id="1.20.1740.10:FF:000052">
    <property type="entry name" value="Lysine histidine transporter-like 3"/>
    <property type="match status" value="1"/>
</dbReference>
<feature type="non-terminal residue" evidence="8">
    <location>
        <position position="1"/>
    </location>
</feature>
<feature type="transmembrane region" description="Helical" evidence="6">
    <location>
        <begin position="270"/>
        <end position="289"/>
    </location>
</feature>
<evidence type="ECO:0000256" key="2">
    <source>
        <dbReference type="ARBA" id="ARBA00022448"/>
    </source>
</evidence>
<keyword evidence="2" id="KW-0813">Transport</keyword>
<dbReference type="GO" id="GO:0016020">
    <property type="term" value="C:membrane"/>
    <property type="evidence" value="ECO:0007669"/>
    <property type="project" value="UniProtKB-SubCell"/>
</dbReference>
<evidence type="ECO:0000256" key="4">
    <source>
        <dbReference type="ARBA" id="ARBA00022989"/>
    </source>
</evidence>
<feature type="transmembrane region" description="Helical" evidence="6">
    <location>
        <begin position="194"/>
        <end position="215"/>
    </location>
</feature>
<feature type="transmembrane region" description="Helical" evidence="6">
    <location>
        <begin position="227"/>
        <end position="250"/>
    </location>
</feature>
<dbReference type="STRING" id="283909.R7TQY7"/>
<keyword evidence="3 6" id="KW-0812">Transmembrane</keyword>
<dbReference type="Gene3D" id="1.20.1740.10">
    <property type="entry name" value="Amino acid/polyamine transporter I"/>
    <property type="match status" value="1"/>
</dbReference>
<evidence type="ECO:0000256" key="6">
    <source>
        <dbReference type="SAM" id="Phobius"/>
    </source>
</evidence>
<feature type="transmembrane region" description="Helical" evidence="6">
    <location>
        <begin position="124"/>
        <end position="144"/>
    </location>
</feature>
<reference evidence="9" key="3">
    <citation type="submission" date="2015-06" db="UniProtKB">
        <authorList>
            <consortium name="EnsemblMetazoa"/>
        </authorList>
    </citation>
    <scope>IDENTIFICATION</scope>
</reference>
<accession>R7TQY7</accession>
<dbReference type="HOGENOM" id="CLU_009646_2_1_1"/>
<evidence type="ECO:0000259" key="7">
    <source>
        <dbReference type="Pfam" id="PF01490"/>
    </source>
</evidence>
<dbReference type="InterPro" id="IPR013057">
    <property type="entry name" value="AA_transpt_TM"/>
</dbReference>
<reference evidence="8 10" key="2">
    <citation type="journal article" date="2013" name="Nature">
        <title>Insights into bilaterian evolution from three spiralian genomes.</title>
        <authorList>
            <person name="Simakov O."/>
            <person name="Marletaz F."/>
            <person name="Cho S.J."/>
            <person name="Edsinger-Gonzales E."/>
            <person name="Havlak P."/>
            <person name="Hellsten U."/>
            <person name="Kuo D.H."/>
            <person name="Larsson T."/>
            <person name="Lv J."/>
            <person name="Arendt D."/>
            <person name="Savage R."/>
            <person name="Osoegawa K."/>
            <person name="de Jong P."/>
            <person name="Grimwood J."/>
            <person name="Chapman J.A."/>
            <person name="Shapiro H."/>
            <person name="Aerts A."/>
            <person name="Otillar R.P."/>
            <person name="Terry A.Y."/>
            <person name="Boore J.L."/>
            <person name="Grigoriev I.V."/>
            <person name="Lindberg D.R."/>
            <person name="Seaver E.C."/>
            <person name="Weisblat D.A."/>
            <person name="Putnam N.H."/>
            <person name="Rokhsar D.S."/>
        </authorList>
    </citation>
    <scope>NUCLEOTIDE SEQUENCE</scope>
    <source>
        <strain evidence="8 10">I ESC-2004</strain>
    </source>
</reference>
<evidence type="ECO:0000256" key="1">
    <source>
        <dbReference type="ARBA" id="ARBA00004370"/>
    </source>
</evidence>
<sequence>GLGVWSAMVFLVAELAGSGVLALPLALANIGYGGIAVMVLSAVMSAISGTLLSKCWLVMRERNPEKFTGGQLNSAYPTIGEYAWGKPMRYFVSAFINLTAFGVCTVFLLMAAQNIQSLLDLAKVHFSFCFILIILAVFLVPFTWAGSPKDFPGIGLCASVATGIAIVIILASMIRDKTEHPDRKVTIDTPTFESFFLGFGAILFSFGGVGLFPTIQQDMQEPAKFPFVSYLSFAVLLAMYLPVSAMAFFLYGDKLTANILQQLPSDWLRATAEAILTLHLLAAFIIIINPWSQDVESVLKIPPTFGWRRCLARTLLVGVCLFTAESVPQFGGLLDFIGGASVTTLNFVLPCVLYLRICSREGDWHAQ</sequence>
<evidence type="ECO:0000256" key="3">
    <source>
        <dbReference type="ARBA" id="ARBA00022692"/>
    </source>
</evidence>
<dbReference type="Proteomes" id="UP000014760">
    <property type="component" value="Unassembled WGS sequence"/>
</dbReference>
<dbReference type="EnsemblMetazoa" id="CapteT113427">
    <property type="protein sequence ID" value="CapteP113427"/>
    <property type="gene ID" value="CapteG113427"/>
</dbReference>
<feature type="domain" description="Amino acid transporter transmembrane" evidence="7">
    <location>
        <begin position="3"/>
        <end position="363"/>
    </location>
</feature>
<dbReference type="PANTHER" id="PTHR48017">
    <property type="entry name" value="OS05G0424000 PROTEIN-RELATED"/>
    <property type="match status" value="1"/>
</dbReference>
<keyword evidence="4 6" id="KW-1133">Transmembrane helix</keyword>
<name>R7TQY7_CAPTE</name>